<dbReference type="RefSeq" id="WP_100771320.1">
    <property type="nucleotide sequence ID" value="NZ_PIQN01000008.1"/>
</dbReference>
<protein>
    <submittedName>
        <fullName evidence="2">Uncharacterized protein</fullName>
    </submittedName>
</protein>
<evidence type="ECO:0000313" key="2">
    <source>
        <dbReference type="EMBL" id="PKA43045.1"/>
    </source>
</evidence>
<keyword evidence="1" id="KW-0732">Signal</keyword>
<sequence>MAYAVVILTMAIFCLVTPIHAQDTASAFDFFGRHCLVDGPNFMRTGTIALARGWIPLSTEILMTLAPMENPEAIEGWLVGERRQRTVVAVTRATVGGKAVEGCTVAMSDIDSVGFERSFFQRTDAEVVQEERGPRHVHKLYSLIFRGRRELVTLIVPAEPAERNYVVGSVIAETQQEN</sequence>
<feature type="signal peptide" evidence="1">
    <location>
        <begin position="1"/>
        <end position="21"/>
    </location>
</feature>
<comment type="caution">
    <text evidence="2">The sequence shown here is derived from an EMBL/GenBank/DDBJ whole genome shotgun (WGS) entry which is preliminary data.</text>
</comment>
<evidence type="ECO:0000256" key="1">
    <source>
        <dbReference type="SAM" id="SignalP"/>
    </source>
</evidence>
<gene>
    <name evidence="2" type="ORF">CWR43_13330</name>
</gene>
<proteinExistence type="predicted"/>
<dbReference type="EMBL" id="PIQN01000008">
    <property type="protein sequence ID" value="PKA43045.1"/>
    <property type="molecule type" value="Genomic_DNA"/>
</dbReference>
<evidence type="ECO:0000313" key="3">
    <source>
        <dbReference type="Proteomes" id="UP000232164"/>
    </source>
</evidence>
<organism evidence="2 3">
    <name type="scientific">Rhizobium sullae</name>
    <name type="common">Rhizobium hedysari</name>
    <dbReference type="NCBI Taxonomy" id="50338"/>
    <lineage>
        <taxon>Bacteria</taxon>
        <taxon>Pseudomonadati</taxon>
        <taxon>Pseudomonadota</taxon>
        <taxon>Alphaproteobacteria</taxon>
        <taxon>Hyphomicrobiales</taxon>
        <taxon>Rhizobiaceae</taxon>
        <taxon>Rhizobium/Agrobacterium group</taxon>
        <taxon>Rhizobium</taxon>
    </lineage>
</organism>
<dbReference type="Proteomes" id="UP000232164">
    <property type="component" value="Unassembled WGS sequence"/>
</dbReference>
<accession>A0A2N0DAA5</accession>
<reference evidence="2 3" key="2">
    <citation type="submission" date="2017-12" db="EMBL/GenBank/DDBJ databases">
        <title>Genome sequence of Rhizobium sullae HCNT1 isolated from Sulla coronaria nodules and featuring peculiar denitrification phenotypes.</title>
        <authorList>
            <person name="De Diego-Diaz B."/>
            <person name="Treu L."/>
            <person name="Campanaro S."/>
            <person name="Da Silva Duarte V."/>
            <person name="Basaglia M."/>
            <person name="Favaro L."/>
            <person name="Casella S."/>
            <person name="Squartini A."/>
        </authorList>
    </citation>
    <scope>NUCLEOTIDE SEQUENCE [LARGE SCALE GENOMIC DNA]</scope>
    <source>
        <strain evidence="2 3">HCNT1</strain>
    </source>
</reference>
<feature type="chain" id="PRO_5014832286" evidence="1">
    <location>
        <begin position="22"/>
        <end position="178"/>
    </location>
</feature>
<dbReference type="AlphaFoldDB" id="A0A2N0DAA5"/>
<name>A0A2N0DAA5_RHISU</name>
<reference evidence="2 3" key="1">
    <citation type="submission" date="2017-11" db="EMBL/GenBank/DDBJ databases">
        <authorList>
            <person name="Han C.G."/>
        </authorList>
    </citation>
    <scope>NUCLEOTIDE SEQUENCE [LARGE SCALE GENOMIC DNA]</scope>
    <source>
        <strain evidence="2 3">HCNT1</strain>
    </source>
</reference>